<dbReference type="AlphaFoldDB" id="S7HYM3"/>
<organism evidence="1 2">
    <name type="scientific">Vibrio fluvialis PG41</name>
    <dbReference type="NCBI Taxonomy" id="1336752"/>
    <lineage>
        <taxon>Bacteria</taxon>
        <taxon>Pseudomonadati</taxon>
        <taxon>Pseudomonadota</taxon>
        <taxon>Gammaproteobacteria</taxon>
        <taxon>Vibrionales</taxon>
        <taxon>Vibrionaceae</taxon>
        <taxon>Vibrio</taxon>
    </lineage>
</organism>
<sequence>MAIVAFERVSVDACVHEVIFSWQTGASEVSRWSGLHQRAQADLRLGEW</sequence>
<name>S7HYM3_VIBFL</name>
<dbReference type="PATRIC" id="fig|1336752.4.peg.3474"/>
<comment type="caution">
    <text evidence="1">The sequence shown here is derived from an EMBL/GenBank/DDBJ whole genome shotgun (WGS) entry which is preliminary data.</text>
</comment>
<reference evidence="1 2" key="1">
    <citation type="journal article" date="2013" name="Gut Pathog.">
        <title>Evidence of a new metabolic capacity in an emerging diarrheal pathogen: lessons from the draft genomes of Vibrio fluvialis strains PG41 and I21563.</title>
        <authorList>
            <person name="Khatri I."/>
            <person name="Mahajan S."/>
            <person name="Dureja C."/>
            <person name="Subramanian S."/>
            <person name="Raychaudhuri S."/>
        </authorList>
    </citation>
    <scope>NUCLEOTIDE SEQUENCE [LARGE SCALE GENOMIC DNA]</scope>
    <source>
        <strain evidence="1 2">PG41</strain>
    </source>
</reference>
<proteinExistence type="predicted"/>
<evidence type="ECO:0000313" key="1">
    <source>
        <dbReference type="EMBL" id="EPP20813.1"/>
    </source>
</evidence>
<evidence type="ECO:0000313" key="2">
    <source>
        <dbReference type="Proteomes" id="UP000014854"/>
    </source>
</evidence>
<protein>
    <submittedName>
        <fullName evidence="1">Uncharacterized protein</fullName>
    </submittedName>
</protein>
<gene>
    <name evidence="1" type="ORF">L910_1625</name>
</gene>
<accession>S7HYM3</accession>
<dbReference type="EMBL" id="ASXS01000016">
    <property type="protein sequence ID" value="EPP20813.1"/>
    <property type="molecule type" value="Genomic_DNA"/>
</dbReference>
<dbReference type="Proteomes" id="UP000014854">
    <property type="component" value="Unassembled WGS sequence"/>
</dbReference>